<dbReference type="AlphaFoldDB" id="A0A4R7KBQ3"/>
<dbReference type="OrthoDB" id="1757219at2"/>
<dbReference type="Proteomes" id="UP000295325">
    <property type="component" value="Unassembled WGS sequence"/>
</dbReference>
<organism evidence="1 2">
    <name type="scientific">Fonticella tunisiensis</name>
    <dbReference type="NCBI Taxonomy" id="1096341"/>
    <lineage>
        <taxon>Bacteria</taxon>
        <taxon>Bacillati</taxon>
        <taxon>Bacillota</taxon>
        <taxon>Clostridia</taxon>
        <taxon>Eubacteriales</taxon>
        <taxon>Clostridiaceae</taxon>
        <taxon>Fonticella</taxon>
    </lineage>
</organism>
<comment type="caution">
    <text evidence="1">The sequence shown here is derived from an EMBL/GenBank/DDBJ whole genome shotgun (WGS) entry which is preliminary data.</text>
</comment>
<dbReference type="EMBL" id="SOAZ01000017">
    <property type="protein sequence ID" value="TDT51906.1"/>
    <property type="molecule type" value="Genomic_DNA"/>
</dbReference>
<protein>
    <recommendedName>
        <fullName evidence="3">DUF1292 domain-containing protein</fullName>
    </recommendedName>
</protein>
<evidence type="ECO:0000313" key="2">
    <source>
        <dbReference type="Proteomes" id="UP000295325"/>
    </source>
</evidence>
<proteinExistence type="predicted"/>
<evidence type="ECO:0000313" key="1">
    <source>
        <dbReference type="EMBL" id="TDT51906.1"/>
    </source>
</evidence>
<evidence type="ECO:0008006" key="3">
    <source>
        <dbReference type="Google" id="ProtNLM"/>
    </source>
</evidence>
<name>A0A4R7KBQ3_9CLOT</name>
<keyword evidence="2" id="KW-1185">Reference proteome</keyword>
<sequence length="217" mass="25572">MGKALDYIRKEKEYYGKILYNINSAISDISPYVDKRELNERKYVSRVSVLKRYMELLDEVESREEKDGILGFLNDDKNIRELEEFKRKNNDALTQLEKCNMCQRLKCPAGCKLASCLSCRPGSWVAYCDHERIKVTFHDNFILDLTNERTGVRERFKVLATVEDDLKNKQYIIIEGLSSREKYVLYYYPGIVEDTYGEITDEEEFDFIVSVFESVER</sequence>
<gene>
    <name evidence="1" type="ORF">EDD71_11742</name>
</gene>
<reference evidence="1 2" key="1">
    <citation type="submission" date="2019-03" db="EMBL/GenBank/DDBJ databases">
        <title>Genomic Encyclopedia of Type Strains, Phase IV (KMG-IV): sequencing the most valuable type-strain genomes for metagenomic binning, comparative biology and taxonomic classification.</title>
        <authorList>
            <person name="Goeker M."/>
        </authorList>
    </citation>
    <scope>NUCLEOTIDE SEQUENCE [LARGE SCALE GENOMIC DNA]</scope>
    <source>
        <strain evidence="1 2">DSM 24455</strain>
    </source>
</reference>
<accession>A0A4R7KBQ3</accession>
<dbReference type="RefSeq" id="WP_133628637.1">
    <property type="nucleotide sequence ID" value="NZ_SOAZ01000017.1"/>
</dbReference>